<keyword evidence="3" id="KW-1185">Reference proteome</keyword>
<feature type="compositionally biased region" description="Low complexity" evidence="1">
    <location>
        <begin position="140"/>
        <end position="152"/>
    </location>
</feature>
<dbReference type="EMBL" id="JAACJO010000016">
    <property type="protein sequence ID" value="KAF5349584.1"/>
    <property type="molecule type" value="Genomic_DNA"/>
</dbReference>
<gene>
    <name evidence="2" type="ORF">D9756_008768</name>
</gene>
<evidence type="ECO:0000256" key="1">
    <source>
        <dbReference type="SAM" id="MobiDB-lite"/>
    </source>
</evidence>
<name>A0A8H5CYB1_9AGAR</name>
<feature type="compositionally biased region" description="Low complexity" evidence="1">
    <location>
        <begin position="66"/>
        <end position="77"/>
    </location>
</feature>
<evidence type="ECO:0000313" key="2">
    <source>
        <dbReference type="EMBL" id="KAF5349584.1"/>
    </source>
</evidence>
<dbReference type="OrthoDB" id="3064136at2759"/>
<feature type="region of interest" description="Disordered" evidence="1">
    <location>
        <begin position="1"/>
        <end position="24"/>
    </location>
</feature>
<feature type="compositionally biased region" description="Basic and acidic residues" evidence="1">
    <location>
        <begin position="7"/>
        <end position="24"/>
    </location>
</feature>
<reference evidence="2 3" key="1">
    <citation type="journal article" date="2020" name="ISME J.">
        <title>Uncovering the hidden diversity of litter-decomposition mechanisms in mushroom-forming fungi.</title>
        <authorList>
            <person name="Floudas D."/>
            <person name="Bentzer J."/>
            <person name="Ahren D."/>
            <person name="Johansson T."/>
            <person name="Persson P."/>
            <person name="Tunlid A."/>
        </authorList>
    </citation>
    <scope>NUCLEOTIDE SEQUENCE [LARGE SCALE GENOMIC DNA]</scope>
    <source>
        <strain evidence="2 3">CBS 146.42</strain>
    </source>
</reference>
<feature type="compositionally biased region" description="Polar residues" evidence="1">
    <location>
        <begin position="78"/>
        <end position="87"/>
    </location>
</feature>
<accession>A0A8H5CYB1</accession>
<protein>
    <submittedName>
        <fullName evidence="2">Uncharacterized protein</fullName>
    </submittedName>
</protein>
<dbReference type="Proteomes" id="UP000559027">
    <property type="component" value="Unassembled WGS sequence"/>
</dbReference>
<evidence type="ECO:0000313" key="3">
    <source>
        <dbReference type="Proteomes" id="UP000559027"/>
    </source>
</evidence>
<organism evidence="2 3">
    <name type="scientific">Leucocoprinus leucothites</name>
    <dbReference type="NCBI Taxonomy" id="201217"/>
    <lineage>
        <taxon>Eukaryota</taxon>
        <taxon>Fungi</taxon>
        <taxon>Dikarya</taxon>
        <taxon>Basidiomycota</taxon>
        <taxon>Agaricomycotina</taxon>
        <taxon>Agaricomycetes</taxon>
        <taxon>Agaricomycetidae</taxon>
        <taxon>Agaricales</taxon>
        <taxon>Agaricineae</taxon>
        <taxon>Agaricaceae</taxon>
        <taxon>Leucocoprinus</taxon>
    </lineage>
</organism>
<feature type="compositionally biased region" description="Polar residues" evidence="1">
    <location>
        <begin position="126"/>
        <end position="139"/>
    </location>
</feature>
<feature type="region of interest" description="Disordered" evidence="1">
    <location>
        <begin position="66"/>
        <end position="160"/>
    </location>
</feature>
<proteinExistence type="predicted"/>
<dbReference type="AlphaFoldDB" id="A0A8H5CYB1"/>
<sequence>MLTKSSVMKDERNTPVRKERHRDEKMLRGSIALMTGGIACRVEEESEFEEGEGTDEFGQRVLSAAALSKSPSAARPRTISSAKTSAKNPGPPTPWHGRPRITTANSLRPKFRLSPVFNDTPLPMNPRNSNNSDDTLHTPSSAASASSMLSNSYHKHRKTI</sequence>
<comment type="caution">
    <text evidence="2">The sequence shown here is derived from an EMBL/GenBank/DDBJ whole genome shotgun (WGS) entry which is preliminary data.</text>
</comment>